<keyword evidence="2" id="KW-1185">Reference proteome</keyword>
<comment type="caution">
    <text evidence="1">The sequence shown here is derived from an EMBL/GenBank/DDBJ whole genome shotgun (WGS) entry which is preliminary data.</text>
</comment>
<dbReference type="AlphaFoldDB" id="A0A7J8N4M2"/>
<feature type="non-terminal residue" evidence="1">
    <location>
        <position position="145"/>
    </location>
</feature>
<protein>
    <submittedName>
        <fullName evidence="1">Uncharacterized protein</fullName>
    </submittedName>
</protein>
<evidence type="ECO:0000313" key="1">
    <source>
        <dbReference type="EMBL" id="MBA0571853.1"/>
    </source>
</evidence>
<organism evidence="1 2">
    <name type="scientific">Gossypium lobatum</name>
    <dbReference type="NCBI Taxonomy" id="34289"/>
    <lineage>
        <taxon>Eukaryota</taxon>
        <taxon>Viridiplantae</taxon>
        <taxon>Streptophyta</taxon>
        <taxon>Embryophyta</taxon>
        <taxon>Tracheophyta</taxon>
        <taxon>Spermatophyta</taxon>
        <taxon>Magnoliopsida</taxon>
        <taxon>eudicotyledons</taxon>
        <taxon>Gunneridae</taxon>
        <taxon>Pentapetalae</taxon>
        <taxon>rosids</taxon>
        <taxon>malvids</taxon>
        <taxon>Malvales</taxon>
        <taxon>Malvaceae</taxon>
        <taxon>Malvoideae</taxon>
        <taxon>Gossypium</taxon>
    </lineage>
</organism>
<name>A0A7J8N4M2_9ROSI</name>
<dbReference type="EMBL" id="JABEZX010000012">
    <property type="protein sequence ID" value="MBA0571853.1"/>
    <property type="molecule type" value="Genomic_DNA"/>
</dbReference>
<evidence type="ECO:0000313" key="2">
    <source>
        <dbReference type="Proteomes" id="UP000593572"/>
    </source>
</evidence>
<gene>
    <name evidence="1" type="ORF">Golob_002222</name>
</gene>
<accession>A0A7J8N4M2</accession>
<sequence>MALVVGKNMLTRSFARIFADIDLDDGNQDSVPVNCDNENVEEVRTKAYSSGTSKHKRKNTQESFVNEQIKFVGEQLSKIANALEQFIEDKTPHLYGEVISMEVEIFDDDFLCSAFDFLVGCKFEAKAFLAKNTKHRKIWPKKFSQ</sequence>
<proteinExistence type="predicted"/>
<dbReference type="Proteomes" id="UP000593572">
    <property type="component" value="Unassembled WGS sequence"/>
</dbReference>
<reference evidence="1 2" key="1">
    <citation type="journal article" date="2019" name="Genome Biol. Evol.">
        <title>Insights into the evolution of the New World diploid cottons (Gossypium, subgenus Houzingenia) based on genome sequencing.</title>
        <authorList>
            <person name="Grover C.E."/>
            <person name="Arick M.A. 2nd"/>
            <person name="Thrash A."/>
            <person name="Conover J.L."/>
            <person name="Sanders W.S."/>
            <person name="Peterson D.G."/>
            <person name="Frelichowski J.E."/>
            <person name="Scheffler J.A."/>
            <person name="Scheffler B.E."/>
            <person name="Wendel J.F."/>
        </authorList>
    </citation>
    <scope>NUCLEOTIDE SEQUENCE [LARGE SCALE GENOMIC DNA]</scope>
    <source>
        <strain evidence="1">157</strain>
        <tissue evidence="1">Leaf</tissue>
    </source>
</reference>